<gene>
    <name evidence="7" type="ORF">CL6EHI_087360</name>
</gene>
<comment type="subcellular location">
    <subcellularLocation>
        <location evidence="1">Nucleus</location>
    </subcellularLocation>
</comment>
<dbReference type="VEuPathDB" id="AmoebaDB:EHI8A_179130"/>
<dbReference type="InterPro" id="IPR036603">
    <property type="entry name" value="RBP11-like"/>
</dbReference>
<dbReference type="GO" id="GO:0005665">
    <property type="term" value="C:RNA polymerase II, core complex"/>
    <property type="evidence" value="ECO:0007669"/>
    <property type="project" value="InterPro"/>
</dbReference>
<dbReference type="EMBL" id="BDEQ01000001">
    <property type="protein sequence ID" value="GAT93577.1"/>
    <property type="molecule type" value="Genomic_DNA"/>
</dbReference>
<protein>
    <submittedName>
        <fullName evidence="7">RNA polymerases II subunit putative</fullName>
    </submittedName>
</protein>
<dbReference type="PANTHER" id="PTHR13946">
    <property type="entry name" value="DNA-DIRECTED RNA POLYMERASE I,II,III"/>
    <property type="match status" value="1"/>
</dbReference>
<organism evidence="7 8">
    <name type="scientific">Entamoeba histolytica</name>
    <dbReference type="NCBI Taxonomy" id="5759"/>
    <lineage>
        <taxon>Eukaryota</taxon>
        <taxon>Amoebozoa</taxon>
        <taxon>Evosea</taxon>
        <taxon>Archamoebae</taxon>
        <taxon>Mastigamoebida</taxon>
        <taxon>Entamoebidae</taxon>
        <taxon>Entamoeba</taxon>
    </lineage>
</organism>
<dbReference type="Pfam" id="PF13656">
    <property type="entry name" value="RNA_pol_L_2"/>
    <property type="match status" value="1"/>
</dbReference>
<dbReference type="CDD" id="cd06926">
    <property type="entry name" value="RNAP_II_RPB11"/>
    <property type="match status" value="1"/>
</dbReference>
<evidence type="ECO:0000256" key="2">
    <source>
        <dbReference type="ARBA" id="ARBA00022478"/>
    </source>
</evidence>
<dbReference type="GO" id="GO:0046983">
    <property type="term" value="F:protein dimerization activity"/>
    <property type="evidence" value="ECO:0007669"/>
    <property type="project" value="InterPro"/>
</dbReference>
<evidence type="ECO:0000313" key="8">
    <source>
        <dbReference type="Proteomes" id="UP000078387"/>
    </source>
</evidence>
<dbReference type="GO" id="GO:0006366">
    <property type="term" value="P:transcription by RNA polymerase II"/>
    <property type="evidence" value="ECO:0007669"/>
    <property type="project" value="InterPro"/>
</dbReference>
<dbReference type="InterPro" id="IPR037685">
    <property type="entry name" value="RBP11"/>
</dbReference>
<dbReference type="SUPFAM" id="SSF55257">
    <property type="entry name" value="RBP11-like subunits of RNA polymerase"/>
    <property type="match status" value="1"/>
</dbReference>
<accession>A0A5K1VRZ8</accession>
<name>A0A5K1VRZ8_ENTHI</name>
<evidence type="ECO:0000256" key="5">
    <source>
        <dbReference type="ARBA" id="ARBA00025751"/>
    </source>
</evidence>
<sequence>MNAPDLNEIYVMKPNEQKILCEENGHVCKFTLVKEDHTAGNILRVMLLRNPHVLFAGYRQPHPLNYVIEMTIRTDMTITPKQALEQAMDDVIHEIEIMQNEFEAASVGINSY</sequence>
<keyword evidence="2" id="KW-0240">DNA-directed RNA polymerase</keyword>
<comment type="caution">
    <text evidence="7">The sequence shown here is derived from an EMBL/GenBank/DDBJ whole genome shotgun (WGS) entry which is preliminary data.</text>
</comment>
<evidence type="ECO:0000259" key="6">
    <source>
        <dbReference type="Pfam" id="PF13656"/>
    </source>
</evidence>
<dbReference type="Proteomes" id="UP000078387">
    <property type="component" value="Unassembled WGS sequence"/>
</dbReference>
<dbReference type="FunFam" id="3.30.1360.10:FF:000027">
    <property type="entry name" value="RNA polymerases II subunit, putative"/>
    <property type="match status" value="1"/>
</dbReference>
<feature type="domain" description="DNA-directed RNA polymerase RBP11-like dimerisation" evidence="6">
    <location>
        <begin position="28"/>
        <end position="100"/>
    </location>
</feature>
<keyword evidence="3" id="KW-0804">Transcription</keyword>
<dbReference type="VEuPathDB" id="AmoebaDB:EHI7A_158420"/>
<dbReference type="InterPro" id="IPR009025">
    <property type="entry name" value="RBP11-like_dimer"/>
</dbReference>
<dbReference type="VEuPathDB" id="AmoebaDB:KM1_249040"/>
<dbReference type="Gene3D" id="3.30.1360.10">
    <property type="entry name" value="RNA polymerase, RBP11-like subunit"/>
    <property type="match status" value="1"/>
</dbReference>
<dbReference type="VEuPathDB" id="AmoebaDB:EHI5A_087670"/>
<evidence type="ECO:0000256" key="1">
    <source>
        <dbReference type="ARBA" id="ARBA00004123"/>
    </source>
</evidence>
<comment type="similarity">
    <text evidence="5">Belongs to the archaeal Rpo11/eukaryotic RPB11/RPC19 RNA polymerase subunit family.</text>
</comment>
<reference evidence="7 8" key="1">
    <citation type="submission" date="2016-05" db="EMBL/GenBank/DDBJ databases">
        <title>First whole genome sequencing of Entamoeba histolytica HM1:IMSS-clone-6.</title>
        <authorList>
            <person name="Mukherjee Avik.K."/>
            <person name="Izumyama S."/>
            <person name="Nakada-Tsukui K."/>
            <person name="Nozaki T."/>
        </authorList>
    </citation>
    <scope>NUCLEOTIDE SEQUENCE [LARGE SCALE GENOMIC DNA]</scope>
    <source>
        <strain evidence="7 8">HM1:IMSS clone 6</strain>
    </source>
</reference>
<proteinExistence type="inferred from homology"/>
<dbReference type="AlphaFoldDB" id="A0A5K1VRZ8"/>
<dbReference type="GO" id="GO:0003899">
    <property type="term" value="F:DNA-directed RNA polymerase activity"/>
    <property type="evidence" value="ECO:0007669"/>
    <property type="project" value="InterPro"/>
</dbReference>
<dbReference type="HAMAP" id="MF_00261">
    <property type="entry name" value="RNApol_arch_Rpo11"/>
    <property type="match status" value="1"/>
</dbReference>
<dbReference type="VEuPathDB" id="AmoebaDB:EHI_087360"/>
<evidence type="ECO:0000313" key="7">
    <source>
        <dbReference type="EMBL" id="GAT93577.1"/>
    </source>
</evidence>
<dbReference type="InterPro" id="IPR022905">
    <property type="entry name" value="Rpo11-like"/>
</dbReference>
<dbReference type="OMA" id="MNAPSRY"/>
<evidence type="ECO:0000256" key="3">
    <source>
        <dbReference type="ARBA" id="ARBA00023163"/>
    </source>
</evidence>
<dbReference type="PANTHER" id="PTHR13946:SF16">
    <property type="entry name" value="DNA-DIRECTED RNA POLYMERASE II SUBUNIT RPB11"/>
    <property type="match status" value="1"/>
</dbReference>
<keyword evidence="4" id="KW-0539">Nucleus</keyword>
<evidence type="ECO:0000256" key="4">
    <source>
        <dbReference type="ARBA" id="ARBA00023242"/>
    </source>
</evidence>